<dbReference type="PRINTS" id="PR00320">
    <property type="entry name" value="GPROTEINBRPT"/>
</dbReference>
<evidence type="ECO:0000256" key="2">
    <source>
        <dbReference type="ARBA" id="ARBA00022737"/>
    </source>
</evidence>
<gene>
    <name evidence="4" type="ORF">TTRE_0000144301</name>
</gene>
<feature type="repeat" description="WD" evidence="3">
    <location>
        <begin position="295"/>
        <end position="329"/>
    </location>
</feature>
<dbReference type="Pfam" id="PF00400">
    <property type="entry name" value="WD40"/>
    <property type="match status" value="4"/>
</dbReference>
<keyword evidence="1 3" id="KW-0853">WD repeat</keyword>
<keyword evidence="2" id="KW-0677">Repeat</keyword>
<name>A0A077Z399_TRITR</name>
<reference evidence="4" key="1">
    <citation type="submission" date="2014-01" db="EMBL/GenBank/DDBJ databases">
        <authorList>
            <person name="Aslett M."/>
        </authorList>
    </citation>
    <scope>NUCLEOTIDE SEQUENCE</scope>
</reference>
<evidence type="ECO:0000313" key="5">
    <source>
        <dbReference type="Proteomes" id="UP000030665"/>
    </source>
</evidence>
<dbReference type="AlphaFoldDB" id="A0A077Z399"/>
<dbReference type="InterPro" id="IPR015943">
    <property type="entry name" value="WD40/YVTN_repeat-like_dom_sf"/>
</dbReference>
<feature type="repeat" description="WD" evidence="3">
    <location>
        <begin position="90"/>
        <end position="124"/>
    </location>
</feature>
<dbReference type="EMBL" id="HG805843">
    <property type="protein sequence ID" value="CDW53180.1"/>
    <property type="molecule type" value="Genomic_DNA"/>
</dbReference>
<dbReference type="InterPro" id="IPR020472">
    <property type="entry name" value="WD40_PAC1"/>
</dbReference>
<accession>A0A077Z399</accession>
<evidence type="ECO:0000313" key="4">
    <source>
        <dbReference type="EMBL" id="CDW53180.1"/>
    </source>
</evidence>
<dbReference type="PANTHER" id="PTHR10971">
    <property type="entry name" value="MRNA EXPORT FACTOR AND BUB3"/>
    <property type="match status" value="1"/>
</dbReference>
<dbReference type="OrthoDB" id="256303at2759"/>
<dbReference type="PROSITE" id="PS00678">
    <property type="entry name" value="WD_REPEATS_1"/>
    <property type="match status" value="3"/>
</dbReference>
<feature type="repeat" description="WD" evidence="3">
    <location>
        <begin position="36"/>
        <end position="80"/>
    </location>
</feature>
<proteinExistence type="predicted"/>
<sequence>MFSTLSNSAVRSTGAFGSTLSTLSAAHNPNKDFEVVQPPDDSIQALKFSPPAVAQNFLASGSWDNVIRVWEVKQDGSTEPKAEQRVQGPVLELSWSDDGTKIFAACADCTVRAWDLGSNQMATLGQHDQPVKTCNWVHTPNYSCLATGSWDKTLKFWDLRTPNTPAGTLAMPDRVYLVDVLYPMAVVCLANKTLKIYKLEGQPVEVQQMESPLKYQSRSLAIFKDKANNSPIGFAIGSIEGRVAIHHVNTVDPKDNFMFKCHRSAELNNGYICGPACACFSPYFFGLIFFAAPQVNDVAFHPQHGTLATVGSDGRYSFWDKDARTKLKVSEKCQQPITRCCFNKGGDIFAYSVSYDWSKGHEFYNTQLKNYIFLHACFEEMKPRAKK</sequence>
<keyword evidence="5" id="KW-1185">Reference proteome</keyword>
<evidence type="ECO:0000256" key="3">
    <source>
        <dbReference type="PROSITE-ProRule" id="PRU00221"/>
    </source>
</evidence>
<evidence type="ECO:0000256" key="1">
    <source>
        <dbReference type="ARBA" id="ARBA00022574"/>
    </source>
</evidence>
<reference evidence="4" key="2">
    <citation type="submission" date="2014-03" db="EMBL/GenBank/DDBJ databases">
        <title>The whipworm genome and dual-species transcriptomics of an intimate host-pathogen interaction.</title>
        <authorList>
            <person name="Foth B.J."/>
            <person name="Tsai I.J."/>
            <person name="Reid A.J."/>
            <person name="Bancroft A.J."/>
            <person name="Nichol S."/>
            <person name="Tracey A."/>
            <person name="Holroyd N."/>
            <person name="Cotton J.A."/>
            <person name="Stanley E.J."/>
            <person name="Zarowiecki M."/>
            <person name="Liu J.Z."/>
            <person name="Huckvale T."/>
            <person name="Cooper P.J."/>
            <person name="Grencis R.K."/>
            <person name="Berriman M."/>
        </authorList>
    </citation>
    <scope>NUCLEOTIDE SEQUENCE [LARGE SCALE GENOMIC DNA]</scope>
</reference>
<dbReference type="SUPFAM" id="SSF50978">
    <property type="entry name" value="WD40 repeat-like"/>
    <property type="match status" value="1"/>
</dbReference>
<dbReference type="Gene3D" id="2.130.10.10">
    <property type="entry name" value="YVTN repeat-like/Quinoprotein amine dehydrogenase"/>
    <property type="match status" value="1"/>
</dbReference>
<organism evidence="4 5">
    <name type="scientific">Trichuris trichiura</name>
    <name type="common">Whipworm</name>
    <name type="synonym">Trichocephalus trichiurus</name>
    <dbReference type="NCBI Taxonomy" id="36087"/>
    <lineage>
        <taxon>Eukaryota</taxon>
        <taxon>Metazoa</taxon>
        <taxon>Ecdysozoa</taxon>
        <taxon>Nematoda</taxon>
        <taxon>Enoplea</taxon>
        <taxon>Dorylaimia</taxon>
        <taxon>Trichinellida</taxon>
        <taxon>Trichuridae</taxon>
        <taxon>Trichuris</taxon>
    </lineage>
</organism>
<dbReference type="InterPro" id="IPR036322">
    <property type="entry name" value="WD40_repeat_dom_sf"/>
</dbReference>
<dbReference type="STRING" id="36087.A0A077Z399"/>
<feature type="repeat" description="WD" evidence="3">
    <location>
        <begin position="124"/>
        <end position="161"/>
    </location>
</feature>
<dbReference type="PROSITE" id="PS50082">
    <property type="entry name" value="WD_REPEATS_2"/>
    <property type="match status" value="4"/>
</dbReference>
<dbReference type="SMART" id="SM00320">
    <property type="entry name" value="WD40"/>
    <property type="match status" value="4"/>
</dbReference>
<dbReference type="InterPro" id="IPR019775">
    <property type="entry name" value="WD40_repeat_CS"/>
</dbReference>
<protein>
    <submittedName>
        <fullName evidence="4">mRNA export factor</fullName>
    </submittedName>
</protein>
<dbReference type="Proteomes" id="UP000030665">
    <property type="component" value="Unassembled WGS sequence"/>
</dbReference>
<dbReference type="InterPro" id="IPR001680">
    <property type="entry name" value="WD40_rpt"/>
</dbReference>